<keyword evidence="1" id="KW-1133">Transmembrane helix</keyword>
<dbReference type="AlphaFoldDB" id="A0A0V8HCZ4"/>
<evidence type="ECO:0000313" key="3">
    <source>
        <dbReference type="Proteomes" id="UP000181997"/>
    </source>
</evidence>
<sequence length="65" mass="8050">MKKWRKEMKEKRTRRRSQGEHFSLVDFLLEILIWIPEILIFPFRLVFWLFRGLGKLIGGIWDFIN</sequence>
<organism evidence="2 3">
    <name type="scientific">[Bacillus] enclensis</name>
    <dbReference type="NCBI Taxonomy" id="1402860"/>
    <lineage>
        <taxon>Bacteria</taxon>
        <taxon>Bacillati</taxon>
        <taxon>Bacillota</taxon>
        <taxon>Bacilli</taxon>
        <taxon>Bacillales</taxon>
        <taxon>Bacillaceae</taxon>
        <taxon>Rossellomorea</taxon>
    </lineage>
</organism>
<dbReference type="EMBL" id="FMAU01000004">
    <property type="protein sequence ID" value="SCC23330.1"/>
    <property type="molecule type" value="Genomic_DNA"/>
</dbReference>
<dbReference type="Proteomes" id="UP000181997">
    <property type="component" value="Unassembled WGS sequence"/>
</dbReference>
<reference evidence="3" key="1">
    <citation type="submission" date="2016-08" db="EMBL/GenBank/DDBJ databases">
        <authorList>
            <person name="Varghese N."/>
            <person name="Submissions Spin"/>
        </authorList>
    </citation>
    <scope>NUCLEOTIDE SEQUENCE [LARGE SCALE GENOMIC DNA]</scope>
    <source>
        <strain evidence="3">SGD-1123</strain>
    </source>
</reference>
<name>A0A0V8HCZ4_9BACI</name>
<keyword evidence="3" id="KW-1185">Reference proteome</keyword>
<feature type="transmembrane region" description="Helical" evidence="1">
    <location>
        <begin position="21"/>
        <end position="39"/>
    </location>
</feature>
<gene>
    <name evidence="2" type="ORF">GA0061094_3302</name>
</gene>
<evidence type="ECO:0000313" key="2">
    <source>
        <dbReference type="EMBL" id="SCC23330.1"/>
    </source>
</evidence>
<keyword evidence="1" id="KW-0812">Transmembrane</keyword>
<protein>
    <submittedName>
        <fullName evidence="2">Uncharacterized protein</fullName>
    </submittedName>
</protein>
<proteinExistence type="predicted"/>
<accession>A0A0V8HCZ4</accession>
<keyword evidence="1" id="KW-0472">Membrane</keyword>
<evidence type="ECO:0000256" key="1">
    <source>
        <dbReference type="SAM" id="Phobius"/>
    </source>
</evidence>